<keyword evidence="2" id="KW-1133">Transmembrane helix</keyword>
<dbReference type="GO" id="GO:0019748">
    <property type="term" value="P:secondary metabolic process"/>
    <property type="evidence" value="ECO:0007669"/>
    <property type="project" value="TreeGrafter"/>
</dbReference>
<proteinExistence type="predicted"/>
<dbReference type="Gene3D" id="3.20.20.140">
    <property type="entry name" value="Metal-dependent hydrolases"/>
    <property type="match status" value="1"/>
</dbReference>
<dbReference type="GO" id="GO:0005737">
    <property type="term" value="C:cytoplasm"/>
    <property type="evidence" value="ECO:0007669"/>
    <property type="project" value="TreeGrafter"/>
</dbReference>
<keyword evidence="2" id="KW-0472">Membrane</keyword>
<evidence type="ECO:0000313" key="5">
    <source>
        <dbReference type="Proteomes" id="UP000694018"/>
    </source>
</evidence>
<evidence type="ECO:0000256" key="2">
    <source>
        <dbReference type="SAM" id="Phobius"/>
    </source>
</evidence>
<evidence type="ECO:0000256" key="1">
    <source>
        <dbReference type="ARBA" id="ARBA00023239"/>
    </source>
</evidence>
<reference evidence="4" key="1">
    <citation type="journal article" date="2021" name="Environ. Microbiol.">
        <title>New insights into the diversity and evolution of the archaeal mobilome from three complete genomes of Saccharolobus shibatae.</title>
        <authorList>
            <person name="Medvedeva S."/>
            <person name="Brandt D."/>
            <person name="Cvirkaite-Krupovic V."/>
            <person name="Liu Y."/>
            <person name="Severinov K."/>
            <person name="Ishino S."/>
            <person name="Ishino Y."/>
            <person name="Prangishvili D."/>
            <person name="Kalinowski J."/>
            <person name="Krupovic M."/>
        </authorList>
    </citation>
    <scope>NUCLEOTIDE SEQUENCE</scope>
    <source>
        <strain evidence="4">B12</strain>
    </source>
</reference>
<dbReference type="SUPFAM" id="SSF51556">
    <property type="entry name" value="Metallo-dependent hydrolases"/>
    <property type="match status" value="1"/>
</dbReference>
<keyword evidence="2" id="KW-0812">Transmembrane</keyword>
<accession>A0A8F5BP94</accession>
<dbReference type="Proteomes" id="UP000694018">
    <property type="component" value="Chromosome"/>
</dbReference>
<dbReference type="EMBL" id="CP077717">
    <property type="protein sequence ID" value="QXJ28969.1"/>
    <property type="molecule type" value="Genomic_DNA"/>
</dbReference>
<name>A0A8F5BP94_SACSH</name>
<dbReference type="KEGG" id="sshi:J5U23_01838"/>
<gene>
    <name evidence="4" type="ORF">J5U23_01838</name>
</gene>
<dbReference type="GO" id="GO:0016787">
    <property type="term" value="F:hydrolase activity"/>
    <property type="evidence" value="ECO:0007669"/>
    <property type="project" value="InterPro"/>
</dbReference>
<sequence length="420" mass="48095">MIKLTRVMGDLMVDKPEEVKDIRVIDCDSHIIESPEDFEKFLEPGYKLPMIVKDIESDTRYWVFDGKLYTRPFGFAGGQIRGLIDHTYHPKWGLLNPKLKAKNFSLNDIKGRLIDLDEMGVDFQVVNPTSGLIIYNLRDKRYAAALARAYNNYVANRVKESGTNRIYANAIVPLQDLNEAVRELERVKDLGVFKGVAVPTFVSQGNFYADKPIYHEDFFPFFKRAAQLNMPVAIHVIPAVSDMPFMYLFYNWLQVRTFGFSLAAMIGLTGLISEGLFERIPNLRVIFTETGVGWLPYWSWWLDENLEKINSIRKSYLEVLGMDPYPYVKKLASEYISAGNIFVTVETDDDPDLLRLAINKLNLENNILFATDYPHIADISYYPDNLNIFIESVAKPAGLTNAQIRKILQDNAQQLFGLET</sequence>
<keyword evidence="1" id="KW-0456">Lyase</keyword>
<dbReference type="AlphaFoldDB" id="A0A8F5BP94"/>
<evidence type="ECO:0000313" key="4">
    <source>
        <dbReference type="EMBL" id="QXJ28969.1"/>
    </source>
</evidence>
<dbReference type="InterPro" id="IPR032466">
    <property type="entry name" value="Metal_Hydrolase"/>
</dbReference>
<feature type="transmembrane region" description="Helical" evidence="2">
    <location>
        <begin position="258"/>
        <end position="277"/>
    </location>
</feature>
<dbReference type="GO" id="GO:0016831">
    <property type="term" value="F:carboxy-lyase activity"/>
    <property type="evidence" value="ECO:0007669"/>
    <property type="project" value="InterPro"/>
</dbReference>
<dbReference type="InterPro" id="IPR006680">
    <property type="entry name" value="Amidohydro-rel"/>
</dbReference>
<dbReference type="Pfam" id="PF04909">
    <property type="entry name" value="Amidohydro_2"/>
    <property type="match status" value="1"/>
</dbReference>
<feature type="transmembrane region" description="Helical" evidence="2">
    <location>
        <begin position="232"/>
        <end position="252"/>
    </location>
</feature>
<protein>
    <recommendedName>
        <fullName evidence="3">Amidohydrolase-related domain-containing protein</fullName>
    </recommendedName>
</protein>
<organism evidence="4 5">
    <name type="scientific">Saccharolobus shibatae (strain ATCC 51178 / DSM 5389 / JCM 8931 / NBRC 15437 / B12)</name>
    <name type="common">Sulfolobus shibatae</name>
    <dbReference type="NCBI Taxonomy" id="523848"/>
    <lineage>
        <taxon>Archaea</taxon>
        <taxon>Thermoproteota</taxon>
        <taxon>Thermoprotei</taxon>
        <taxon>Sulfolobales</taxon>
        <taxon>Sulfolobaceae</taxon>
        <taxon>Saccharolobus</taxon>
    </lineage>
</organism>
<dbReference type="InterPro" id="IPR032465">
    <property type="entry name" value="ACMSD"/>
</dbReference>
<dbReference type="PANTHER" id="PTHR21240">
    <property type="entry name" value="2-AMINO-3-CARBOXYLMUCONATE-6-SEMIALDEHYDE DECARBOXYLASE"/>
    <property type="match status" value="1"/>
</dbReference>
<dbReference type="PANTHER" id="PTHR21240:SF28">
    <property type="entry name" value="ISO-OROTATE DECARBOXYLASE (EUROFUNG)"/>
    <property type="match status" value="1"/>
</dbReference>
<evidence type="ECO:0000259" key="3">
    <source>
        <dbReference type="Pfam" id="PF04909"/>
    </source>
</evidence>
<feature type="domain" description="Amidohydrolase-related" evidence="3">
    <location>
        <begin position="136"/>
        <end position="418"/>
    </location>
</feature>